<reference evidence="2" key="2">
    <citation type="submission" date="2022-10" db="EMBL/GenBank/DDBJ databases">
        <authorList>
            <consortium name="ENA_rothamsted_submissions"/>
            <consortium name="culmorum"/>
            <person name="King R."/>
        </authorList>
    </citation>
    <scope>NUCLEOTIDE SEQUENCE</scope>
</reference>
<dbReference type="Proteomes" id="UP001153620">
    <property type="component" value="Chromosome 2"/>
</dbReference>
<dbReference type="Pfam" id="PF00498">
    <property type="entry name" value="FHA"/>
    <property type="match status" value="1"/>
</dbReference>
<dbReference type="Gene3D" id="2.60.200.20">
    <property type="match status" value="1"/>
</dbReference>
<dbReference type="InterPro" id="IPR008984">
    <property type="entry name" value="SMAD_FHA_dom_sf"/>
</dbReference>
<evidence type="ECO:0000259" key="1">
    <source>
        <dbReference type="PROSITE" id="PS50006"/>
    </source>
</evidence>
<organism evidence="2 3">
    <name type="scientific">Chironomus riparius</name>
    <dbReference type="NCBI Taxonomy" id="315576"/>
    <lineage>
        <taxon>Eukaryota</taxon>
        <taxon>Metazoa</taxon>
        <taxon>Ecdysozoa</taxon>
        <taxon>Arthropoda</taxon>
        <taxon>Hexapoda</taxon>
        <taxon>Insecta</taxon>
        <taxon>Pterygota</taxon>
        <taxon>Neoptera</taxon>
        <taxon>Endopterygota</taxon>
        <taxon>Diptera</taxon>
        <taxon>Nematocera</taxon>
        <taxon>Chironomoidea</taxon>
        <taxon>Chironomidae</taxon>
        <taxon>Chironominae</taxon>
        <taxon>Chironomus</taxon>
    </lineage>
</organism>
<dbReference type="SUPFAM" id="SSF49879">
    <property type="entry name" value="SMAD/FHA domain"/>
    <property type="match status" value="1"/>
</dbReference>
<sequence length="143" mass="16802">MEVDDAETGFALIRQGYCQNNLIFKLNQRNIIGRGFGTTINILSLFVSRQHCVMYMEDDGNWYIRDCETMNGTFINDEKIQPNIDYLLNLNDKIGFGISISSLNNSEYSNPDYYVYKLIYYPTQQDHIYEYDVNSLCWDLEKL</sequence>
<evidence type="ECO:0000313" key="3">
    <source>
        <dbReference type="Proteomes" id="UP001153620"/>
    </source>
</evidence>
<dbReference type="AlphaFoldDB" id="A0A9N9RRI5"/>
<name>A0A9N9RRI5_9DIPT</name>
<accession>A0A9N9RRI5</accession>
<reference evidence="2" key="1">
    <citation type="submission" date="2022-01" db="EMBL/GenBank/DDBJ databases">
        <authorList>
            <person name="King R."/>
        </authorList>
    </citation>
    <scope>NUCLEOTIDE SEQUENCE</scope>
</reference>
<dbReference type="InterPro" id="IPR000253">
    <property type="entry name" value="FHA_dom"/>
</dbReference>
<gene>
    <name evidence="2" type="ORF">CHIRRI_LOCUS4581</name>
</gene>
<proteinExistence type="predicted"/>
<dbReference type="SMART" id="SM00240">
    <property type="entry name" value="FHA"/>
    <property type="match status" value="1"/>
</dbReference>
<evidence type="ECO:0000313" key="2">
    <source>
        <dbReference type="EMBL" id="CAG9801659.1"/>
    </source>
</evidence>
<dbReference type="OrthoDB" id="5330228at2759"/>
<protein>
    <recommendedName>
        <fullName evidence="1">FHA domain-containing protein</fullName>
    </recommendedName>
</protein>
<keyword evidence="3" id="KW-1185">Reference proteome</keyword>
<dbReference type="EMBL" id="OU895878">
    <property type="protein sequence ID" value="CAG9801659.1"/>
    <property type="molecule type" value="Genomic_DNA"/>
</dbReference>
<dbReference type="PROSITE" id="PS50006">
    <property type="entry name" value="FHA_DOMAIN"/>
    <property type="match status" value="1"/>
</dbReference>
<feature type="domain" description="FHA" evidence="1">
    <location>
        <begin position="30"/>
        <end position="80"/>
    </location>
</feature>